<proteinExistence type="inferred from homology"/>
<dbReference type="Gene3D" id="3.20.20.80">
    <property type="entry name" value="Glycosidases"/>
    <property type="match status" value="2"/>
</dbReference>
<dbReference type="Proteomes" id="UP000664859">
    <property type="component" value="Unassembled WGS sequence"/>
</dbReference>
<dbReference type="AlphaFoldDB" id="A0A836CK19"/>
<dbReference type="InterPro" id="IPR001360">
    <property type="entry name" value="Glyco_hydro_1"/>
</dbReference>
<evidence type="ECO:0000256" key="1">
    <source>
        <dbReference type="ARBA" id="ARBA00010838"/>
    </source>
</evidence>
<dbReference type="SUPFAM" id="SSF51445">
    <property type="entry name" value="(Trans)glycosidases"/>
    <property type="match status" value="1"/>
</dbReference>
<dbReference type="InterPro" id="IPR017853">
    <property type="entry name" value="GH"/>
</dbReference>
<protein>
    <recommendedName>
        <fullName evidence="2">beta-glucosidase</fullName>
        <ecNumber evidence="2">3.2.1.21</ecNumber>
    </recommendedName>
</protein>
<name>A0A836CK19_9STRA</name>
<evidence type="ECO:0000256" key="7">
    <source>
        <dbReference type="SAM" id="MobiDB-lite"/>
    </source>
</evidence>
<dbReference type="EC" id="3.2.1.21" evidence="2"/>
<feature type="region of interest" description="Disordered" evidence="7">
    <location>
        <begin position="1"/>
        <end position="39"/>
    </location>
</feature>
<organism evidence="8 9">
    <name type="scientific">Tribonema minus</name>
    <dbReference type="NCBI Taxonomy" id="303371"/>
    <lineage>
        <taxon>Eukaryota</taxon>
        <taxon>Sar</taxon>
        <taxon>Stramenopiles</taxon>
        <taxon>Ochrophyta</taxon>
        <taxon>PX clade</taxon>
        <taxon>Xanthophyceae</taxon>
        <taxon>Tribonematales</taxon>
        <taxon>Tribonemataceae</taxon>
        <taxon>Tribonema</taxon>
    </lineage>
</organism>
<dbReference type="GO" id="GO:0008422">
    <property type="term" value="F:beta-glucosidase activity"/>
    <property type="evidence" value="ECO:0007669"/>
    <property type="project" value="TreeGrafter"/>
</dbReference>
<evidence type="ECO:0000256" key="2">
    <source>
        <dbReference type="ARBA" id="ARBA00012744"/>
    </source>
</evidence>
<dbReference type="PANTHER" id="PTHR10353">
    <property type="entry name" value="GLYCOSYL HYDROLASE"/>
    <property type="match status" value="1"/>
</dbReference>
<reference evidence="8" key="1">
    <citation type="submission" date="2021-02" db="EMBL/GenBank/DDBJ databases">
        <title>First Annotated Genome of the Yellow-green Alga Tribonema minus.</title>
        <authorList>
            <person name="Mahan K.M."/>
        </authorList>
    </citation>
    <scope>NUCLEOTIDE SEQUENCE</scope>
    <source>
        <strain evidence="8">UTEX B ZZ1240</strain>
    </source>
</reference>
<comment type="caution">
    <text evidence="8">The sequence shown here is derived from an EMBL/GenBank/DDBJ whole genome shotgun (WGS) entry which is preliminary data.</text>
</comment>
<keyword evidence="4" id="KW-0326">Glycosidase</keyword>
<dbReference type="PROSITE" id="PS00572">
    <property type="entry name" value="GLYCOSYL_HYDROL_F1_1"/>
    <property type="match status" value="1"/>
</dbReference>
<evidence type="ECO:0000256" key="5">
    <source>
        <dbReference type="PROSITE-ProRule" id="PRU10055"/>
    </source>
</evidence>
<evidence type="ECO:0000256" key="3">
    <source>
        <dbReference type="ARBA" id="ARBA00022801"/>
    </source>
</evidence>
<comment type="similarity">
    <text evidence="1 6">Belongs to the glycosyl hydrolase 1 family.</text>
</comment>
<evidence type="ECO:0000313" key="8">
    <source>
        <dbReference type="EMBL" id="KAG5189490.1"/>
    </source>
</evidence>
<dbReference type="EMBL" id="JAFCMP010000049">
    <property type="protein sequence ID" value="KAG5189490.1"/>
    <property type="molecule type" value="Genomic_DNA"/>
</dbReference>
<dbReference type="PANTHER" id="PTHR10353:SF36">
    <property type="entry name" value="LP05116P"/>
    <property type="match status" value="1"/>
</dbReference>
<keyword evidence="9" id="KW-1185">Reference proteome</keyword>
<dbReference type="GO" id="GO:0005975">
    <property type="term" value="P:carbohydrate metabolic process"/>
    <property type="evidence" value="ECO:0007669"/>
    <property type="project" value="InterPro"/>
</dbReference>
<evidence type="ECO:0000256" key="4">
    <source>
        <dbReference type="ARBA" id="ARBA00023295"/>
    </source>
</evidence>
<feature type="active site" description="Nucleophile" evidence="5">
    <location>
        <position position="243"/>
    </location>
</feature>
<keyword evidence="3 8" id="KW-0378">Hydrolase</keyword>
<dbReference type="PRINTS" id="PR00131">
    <property type="entry name" value="GLHYDRLASE1"/>
</dbReference>
<dbReference type="InterPro" id="IPR018120">
    <property type="entry name" value="Glyco_hydro_1_AS"/>
</dbReference>
<evidence type="ECO:0000313" key="9">
    <source>
        <dbReference type="Proteomes" id="UP000664859"/>
    </source>
</evidence>
<feature type="compositionally biased region" description="Polar residues" evidence="7">
    <location>
        <begin position="11"/>
        <end position="24"/>
    </location>
</feature>
<dbReference type="Pfam" id="PF00232">
    <property type="entry name" value="Glyco_hydro_1"/>
    <property type="match status" value="2"/>
</dbReference>
<dbReference type="OrthoDB" id="65569at2759"/>
<accession>A0A836CK19</accession>
<sequence>MGLTAKVEGNCDNNNWSQWESTQRPPHKPPTVKGGQKSGAACDHWNRVEQDTQLIKDLGVGSYRFSQRMYDEYGSKAALQTAGTCVKNMLKSHVTIYFAIKQAAEDAGREVHVGIVKDLFQFHAFQWHNLFDHFLAWAMDQIFNVQIINFLRTGKFRFWVPFAACVSYMDSRAPAANDFIGLNYYSHYYVSLWNIITEPVLEAKLMALPQEIMTDMPQCVYPEGLYSALKTMATLGKPIIVTENGIADKHDDRRYLYIRRYLYALSRAIQDGVDVIGYYYWSLYDNFEWCEGYHMKFGLYAVNFDTQERSLRPAAAAFTNVHKAAAAYY</sequence>
<evidence type="ECO:0000256" key="6">
    <source>
        <dbReference type="RuleBase" id="RU003690"/>
    </source>
</evidence>
<gene>
    <name evidence="8" type="ORF">JKP88DRAFT_301627</name>
</gene>